<dbReference type="InterPro" id="IPR014776">
    <property type="entry name" value="4pyrrole_Mease_sub2"/>
</dbReference>
<evidence type="ECO:0000256" key="4">
    <source>
        <dbReference type="ARBA" id="ARBA00022679"/>
    </source>
</evidence>
<dbReference type="InterPro" id="IPR000878">
    <property type="entry name" value="4pyrrol_Mease"/>
</dbReference>
<comment type="caution">
    <text evidence="7">The sequence shown here is derived from an EMBL/GenBank/DDBJ whole genome shotgun (WGS) entry which is preliminary data.</text>
</comment>
<dbReference type="GO" id="GO:0008276">
    <property type="term" value="F:protein methyltransferase activity"/>
    <property type="evidence" value="ECO:0007669"/>
    <property type="project" value="InterPro"/>
</dbReference>
<dbReference type="InterPro" id="IPR035996">
    <property type="entry name" value="4pyrrol_Methylase_sf"/>
</dbReference>
<sequence length="224" mass="25567">MINWDCVVMVIECWRNIGMNKIKVVGLGPGHKDYILPKGMEAINNSNIVIGAKRNLQAMNLQGKESYEITGNLDGAIDFIKNKYIDNRVAVIVSGDTGFYSLLTFLKKHFTAEELEVIPGISSMQYMFARLGESWENAYLGSLHGRDNSFAEGVREHKKVCLLTDKKWTPFMIAQRLIEEGVKDRVMYIGENLSYENERITRVDINKIDRDTVYDICVVVIVYE</sequence>
<dbReference type="CDD" id="cd11644">
    <property type="entry name" value="Precorrin-6Y-MT"/>
    <property type="match status" value="1"/>
</dbReference>
<dbReference type="PANTHER" id="PTHR43182">
    <property type="entry name" value="COBALT-PRECORRIN-6B C(15)-METHYLTRANSFERASE (DECARBOXYLATING)"/>
    <property type="match status" value="1"/>
</dbReference>
<protein>
    <submittedName>
        <fullName evidence="7">Precorrin-6y C5,15-methyltransferase (Decarboxylating) subunit CbiE</fullName>
    </submittedName>
</protein>
<proteinExistence type="predicted"/>
<name>A0A6I0FLQ6_9FIRM</name>
<keyword evidence="3 7" id="KW-0489">Methyltransferase</keyword>
<keyword evidence="5" id="KW-0949">S-adenosyl-L-methionine</keyword>
<dbReference type="OrthoDB" id="9780707at2"/>
<dbReference type="InterPro" id="IPR012818">
    <property type="entry name" value="CbiE"/>
</dbReference>
<keyword evidence="2" id="KW-0169">Cobalamin biosynthesis</keyword>
<dbReference type="NCBIfam" id="TIGR02467">
    <property type="entry name" value="CbiE"/>
    <property type="match status" value="1"/>
</dbReference>
<evidence type="ECO:0000313" key="7">
    <source>
        <dbReference type="EMBL" id="KAB3539053.1"/>
    </source>
</evidence>
<keyword evidence="4 7" id="KW-0808">Transferase</keyword>
<evidence type="ECO:0000256" key="1">
    <source>
        <dbReference type="ARBA" id="ARBA00004953"/>
    </source>
</evidence>
<keyword evidence="8" id="KW-1185">Reference proteome</keyword>
<dbReference type="SUPFAM" id="SSF53790">
    <property type="entry name" value="Tetrapyrrole methylase"/>
    <property type="match status" value="1"/>
</dbReference>
<gene>
    <name evidence="7" type="primary">cbiE</name>
    <name evidence="7" type="ORF">F8154_01075</name>
</gene>
<dbReference type="Pfam" id="PF00590">
    <property type="entry name" value="TP_methylase"/>
    <property type="match status" value="1"/>
</dbReference>
<dbReference type="GO" id="GO:0032259">
    <property type="term" value="P:methylation"/>
    <property type="evidence" value="ECO:0007669"/>
    <property type="project" value="UniProtKB-KW"/>
</dbReference>
<dbReference type="Proteomes" id="UP000432715">
    <property type="component" value="Unassembled WGS sequence"/>
</dbReference>
<accession>A0A6I0FLQ6</accession>
<dbReference type="AlphaFoldDB" id="A0A6I0FLQ6"/>
<organism evidence="7 8">
    <name type="scientific">Alkaliphilus pronyensis</name>
    <dbReference type="NCBI Taxonomy" id="1482732"/>
    <lineage>
        <taxon>Bacteria</taxon>
        <taxon>Bacillati</taxon>
        <taxon>Bacillota</taxon>
        <taxon>Clostridia</taxon>
        <taxon>Peptostreptococcales</taxon>
        <taxon>Natronincolaceae</taxon>
        <taxon>Alkaliphilus</taxon>
    </lineage>
</organism>
<dbReference type="InterPro" id="IPR050714">
    <property type="entry name" value="Cobalamin_biosynth_MTase"/>
</dbReference>
<evidence type="ECO:0000259" key="6">
    <source>
        <dbReference type="Pfam" id="PF00590"/>
    </source>
</evidence>
<dbReference type="UniPathway" id="UPA00148"/>
<evidence type="ECO:0000256" key="2">
    <source>
        <dbReference type="ARBA" id="ARBA00022573"/>
    </source>
</evidence>
<dbReference type="GO" id="GO:0009236">
    <property type="term" value="P:cobalamin biosynthetic process"/>
    <property type="evidence" value="ECO:0007669"/>
    <property type="project" value="UniProtKB-UniPathway"/>
</dbReference>
<evidence type="ECO:0000256" key="3">
    <source>
        <dbReference type="ARBA" id="ARBA00022603"/>
    </source>
</evidence>
<dbReference type="InterPro" id="IPR014777">
    <property type="entry name" value="4pyrrole_Mease_sub1"/>
</dbReference>
<comment type="pathway">
    <text evidence="1">Cofactor biosynthesis; adenosylcobalamin biosynthesis.</text>
</comment>
<feature type="domain" description="Tetrapyrrole methylase" evidence="6">
    <location>
        <begin position="22"/>
        <end position="208"/>
    </location>
</feature>
<dbReference type="Gene3D" id="3.40.1010.10">
    <property type="entry name" value="Cobalt-precorrin-4 Transmethylase, Domain 1"/>
    <property type="match status" value="1"/>
</dbReference>
<dbReference type="PANTHER" id="PTHR43182:SF1">
    <property type="entry name" value="COBALT-PRECORRIN-7 C(5)-METHYLTRANSFERASE"/>
    <property type="match status" value="1"/>
</dbReference>
<dbReference type="Gene3D" id="3.30.950.10">
    <property type="entry name" value="Methyltransferase, Cobalt-precorrin-4 Transmethylase, Domain 2"/>
    <property type="match status" value="1"/>
</dbReference>
<evidence type="ECO:0000256" key="5">
    <source>
        <dbReference type="ARBA" id="ARBA00022691"/>
    </source>
</evidence>
<evidence type="ECO:0000313" key="8">
    <source>
        <dbReference type="Proteomes" id="UP000432715"/>
    </source>
</evidence>
<dbReference type="EMBL" id="WBZC01000003">
    <property type="protein sequence ID" value="KAB3539053.1"/>
    <property type="molecule type" value="Genomic_DNA"/>
</dbReference>
<reference evidence="7 8" key="1">
    <citation type="submission" date="2019-10" db="EMBL/GenBank/DDBJ databases">
        <title>Alkaliphilus serpentinus sp. nov. and Alkaliphilus pronyensis sp. nov., two novel anaerobic alkaliphilic species isolated from the serpentinized-hosted hydrothermal field of the Prony Bay (New Caledonia).</title>
        <authorList>
            <person name="Postec A."/>
        </authorList>
    </citation>
    <scope>NUCLEOTIDE SEQUENCE [LARGE SCALE GENOMIC DNA]</scope>
    <source>
        <strain evidence="7 8">LacV</strain>
    </source>
</reference>